<evidence type="ECO:0000256" key="2">
    <source>
        <dbReference type="SAM" id="SignalP"/>
    </source>
</evidence>
<comment type="caution">
    <text evidence="3">The sequence shown here is derived from an EMBL/GenBank/DDBJ whole genome shotgun (WGS) entry which is preliminary data.</text>
</comment>
<reference evidence="3" key="1">
    <citation type="submission" date="2023-07" db="EMBL/GenBank/DDBJ databases">
        <title>Sequencing the genomes of 1000 actinobacteria strains.</title>
        <authorList>
            <person name="Klenk H.-P."/>
        </authorList>
    </citation>
    <scope>NUCLEOTIDE SEQUENCE</scope>
    <source>
        <strain evidence="3">DSM 44707</strain>
    </source>
</reference>
<gene>
    <name evidence="3" type="ORF">J2S41_002999</name>
</gene>
<dbReference type="EMBL" id="JAVDYB010000001">
    <property type="protein sequence ID" value="MDR7276221.1"/>
    <property type="molecule type" value="Genomic_DNA"/>
</dbReference>
<feature type="compositionally biased region" description="Low complexity" evidence="1">
    <location>
        <begin position="145"/>
        <end position="154"/>
    </location>
</feature>
<feature type="compositionally biased region" description="Polar residues" evidence="1">
    <location>
        <begin position="90"/>
        <end position="101"/>
    </location>
</feature>
<dbReference type="RefSeq" id="WP_310368199.1">
    <property type="nucleotide sequence ID" value="NZ_JAVDYB010000001.1"/>
</dbReference>
<accession>A0AAE4C958</accession>
<evidence type="ECO:0008006" key="5">
    <source>
        <dbReference type="Google" id="ProtNLM"/>
    </source>
</evidence>
<evidence type="ECO:0000313" key="3">
    <source>
        <dbReference type="EMBL" id="MDR7276221.1"/>
    </source>
</evidence>
<name>A0AAE4C958_9ACTN</name>
<dbReference type="AlphaFoldDB" id="A0AAE4C958"/>
<organism evidence="3 4">
    <name type="scientific">Catenuloplanes atrovinosus</name>
    <dbReference type="NCBI Taxonomy" id="137266"/>
    <lineage>
        <taxon>Bacteria</taxon>
        <taxon>Bacillati</taxon>
        <taxon>Actinomycetota</taxon>
        <taxon>Actinomycetes</taxon>
        <taxon>Micromonosporales</taxon>
        <taxon>Micromonosporaceae</taxon>
        <taxon>Catenuloplanes</taxon>
    </lineage>
</organism>
<feature type="signal peptide" evidence="2">
    <location>
        <begin position="1"/>
        <end position="18"/>
    </location>
</feature>
<feature type="chain" id="PRO_5041916866" description="Secreted protein" evidence="2">
    <location>
        <begin position="19"/>
        <end position="178"/>
    </location>
</feature>
<protein>
    <recommendedName>
        <fullName evidence="5">Secreted protein</fullName>
    </recommendedName>
</protein>
<keyword evidence="4" id="KW-1185">Reference proteome</keyword>
<dbReference type="Proteomes" id="UP001183643">
    <property type="component" value="Unassembled WGS sequence"/>
</dbReference>
<feature type="region of interest" description="Disordered" evidence="1">
    <location>
        <begin position="27"/>
        <end position="178"/>
    </location>
</feature>
<evidence type="ECO:0000256" key="1">
    <source>
        <dbReference type="SAM" id="MobiDB-lite"/>
    </source>
</evidence>
<keyword evidence="2" id="KW-0732">Signal</keyword>
<proteinExistence type="predicted"/>
<evidence type="ECO:0000313" key="4">
    <source>
        <dbReference type="Proteomes" id="UP001183643"/>
    </source>
</evidence>
<sequence length="178" mass="17773">MATSRTGVLFLISIGLWACVGCASHGPADTSGAEPPAPAHCAPLSGDPLPSMCAPAGHPPAGGSRRAAEPAAQPPEPGRAGRPDRHRPSSAGTRDAPQSSGAADRVTRDTVPVTAEDDAEPVSPELMPEAPFSGWGVAEPPLPAPGDDAPPVVLEHAPADPGTPAERTGTPGETDLDA</sequence>